<dbReference type="InterPro" id="IPR016135">
    <property type="entry name" value="UBQ-conjugating_enzyme/RWD"/>
</dbReference>
<dbReference type="PANTHER" id="PTHR21275:SF1">
    <property type="entry name" value="RWD DOMAIN-CONTAINING PROTEIN 4"/>
    <property type="match status" value="1"/>
</dbReference>
<dbReference type="SMART" id="SM00591">
    <property type="entry name" value="RWD"/>
    <property type="match status" value="1"/>
</dbReference>
<dbReference type="CDD" id="cd23817">
    <property type="entry name" value="RWD-RWDD4"/>
    <property type="match status" value="1"/>
</dbReference>
<protein>
    <submittedName>
        <fullName evidence="3">RWD domain-containing protein</fullName>
    </submittedName>
</protein>
<proteinExistence type="predicted"/>
<name>A0A1I7Y1Q9_9BILA</name>
<keyword evidence="2" id="KW-1185">Reference proteome</keyword>
<dbReference type="Pfam" id="PF05773">
    <property type="entry name" value="RWD"/>
    <property type="match status" value="1"/>
</dbReference>
<dbReference type="SUPFAM" id="SSF54495">
    <property type="entry name" value="UBC-like"/>
    <property type="match status" value="1"/>
</dbReference>
<evidence type="ECO:0000313" key="2">
    <source>
        <dbReference type="Proteomes" id="UP000095287"/>
    </source>
</evidence>
<feature type="domain" description="RWD" evidence="1">
    <location>
        <begin position="9"/>
        <end position="111"/>
    </location>
</feature>
<dbReference type="WBParaSite" id="L893_g1156.t1">
    <property type="protein sequence ID" value="L893_g1156.t1"/>
    <property type="gene ID" value="L893_g1156"/>
</dbReference>
<dbReference type="PROSITE" id="PS50908">
    <property type="entry name" value="RWD"/>
    <property type="match status" value="1"/>
</dbReference>
<evidence type="ECO:0000313" key="3">
    <source>
        <dbReference type="WBParaSite" id="L893_g1156.t1"/>
    </source>
</evidence>
<dbReference type="InterPro" id="IPR006575">
    <property type="entry name" value="RWD_dom"/>
</dbReference>
<sequence>MDYKSEQATEMEVLNSIYEGDPLFHQSAENKVQYKFGEEGHYQSFVMEVVWTETYPDTVPDVNLDVFYNANITRDVRDSIRDAVLAEAENYVGMASTFSLIEYVKENYAELVKNQMDPALMKQVEDLKLDSDDKKDQMTKAQKRKMWNKVEAGKCGQLERGHDWIDIVKHLSQAGKAVDA</sequence>
<evidence type="ECO:0000259" key="1">
    <source>
        <dbReference type="PROSITE" id="PS50908"/>
    </source>
</evidence>
<dbReference type="Gene3D" id="3.10.110.10">
    <property type="entry name" value="Ubiquitin Conjugating Enzyme"/>
    <property type="match status" value="1"/>
</dbReference>
<dbReference type="AlphaFoldDB" id="A0A1I7Y1Q9"/>
<dbReference type="PANTHER" id="PTHR21275">
    <property type="entry name" value="RWD DOMAIN-CONTAINING PROTEIN 4"/>
    <property type="match status" value="1"/>
</dbReference>
<organism evidence="2 3">
    <name type="scientific">Steinernema glaseri</name>
    <dbReference type="NCBI Taxonomy" id="37863"/>
    <lineage>
        <taxon>Eukaryota</taxon>
        <taxon>Metazoa</taxon>
        <taxon>Ecdysozoa</taxon>
        <taxon>Nematoda</taxon>
        <taxon>Chromadorea</taxon>
        <taxon>Rhabditida</taxon>
        <taxon>Tylenchina</taxon>
        <taxon>Panagrolaimomorpha</taxon>
        <taxon>Strongyloidoidea</taxon>
        <taxon>Steinernematidae</taxon>
        <taxon>Steinernema</taxon>
    </lineage>
</organism>
<reference evidence="3" key="1">
    <citation type="submission" date="2016-11" db="UniProtKB">
        <authorList>
            <consortium name="WormBaseParasite"/>
        </authorList>
    </citation>
    <scope>IDENTIFICATION</scope>
</reference>
<dbReference type="Proteomes" id="UP000095287">
    <property type="component" value="Unplaced"/>
</dbReference>
<accession>A0A1I7Y1Q9</accession>
<dbReference type="InterPro" id="IPR042770">
    <property type="entry name" value="RWDD4"/>
</dbReference>